<comment type="caution">
    <text evidence="2">The sequence shown here is derived from an EMBL/GenBank/DDBJ whole genome shotgun (WGS) entry which is preliminary data.</text>
</comment>
<dbReference type="GO" id="GO:0008725">
    <property type="term" value="F:DNA-3-methyladenine glycosylase activity"/>
    <property type="evidence" value="ECO:0007669"/>
    <property type="project" value="InterPro"/>
</dbReference>
<evidence type="ECO:0000313" key="2">
    <source>
        <dbReference type="EMBL" id="RJP18302.1"/>
    </source>
</evidence>
<accession>A0A3A4NGC8</accession>
<dbReference type="SUPFAM" id="SSF48150">
    <property type="entry name" value="DNA-glycosylase"/>
    <property type="match status" value="1"/>
</dbReference>
<dbReference type="InterPro" id="IPR005019">
    <property type="entry name" value="Adenine_glyco"/>
</dbReference>
<protein>
    <submittedName>
        <fullName evidence="2">DNA-3-methyladenine glycosylase I</fullName>
    </submittedName>
</protein>
<proteinExistence type="predicted"/>
<evidence type="ECO:0000313" key="3">
    <source>
        <dbReference type="Proteomes" id="UP000265882"/>
    </source>
</evidence>
<dbReference type="InterPro" id="IPR052891">
    <property type="entry name" value="DNA-3mA_glycosylase"/>
</dbReference>
<keyword evidence="1" id="KW-0862">Zinc</keyword>
<feature type="binding site" evidence="1">
    <location>
        <position position="6"/>
    </location>
    <ligand>
        <name>Zn(2+)</name>
        <dbReference type="ChEBI" id="CHEBI:29105"/>
    </ligand>
</feature>
<name>A0A3A4NGC8_ABYX5</name>
<dbReference type="GO" id="GO:0006284">
    <property type="term" value="P:base-excision repair"/>
    <property type="evidence" value="ECO:0007669"/>
    <property type="project" value="InterPro"/>
</dbReference>
<dbReference type="Proteomes" id="UP000265882">
    <property type="component" value="Unassembled WGS sequence"/>
</dbReference>
<reference evidence="2 3" key="1">
    <citation type="journal article" date="2017" name="ISME J.">
        <title>Energy and carbon metabolisms in a deep terrestrial subsurface fluid microbial community.</title>
        <authorList>
            <person name="Momper L."/>
            <person name="Jungbluth S.P."/>
            <person name="Lee M.D."/>
            <person name="Amend J.P."/>
        </authorList>
    </citation>
    <scope>NUCLEOTIDE SEQUENCE [LARGE SCALE GENOMIC DNA]</scope>
    <source>
        <strain evidence="2">SURF_5</strain>
    </source>
</reference>
<organism evidence="2 3">
    <name type="scientific">Abyssobacteria bacterium (strain SURF_5)</name>
    <dbReference type="NCBI Taxonomy" id="2093360"/>
    <lineage>
        <taxon>Bacteria</taxon>
        <taxon>Pseudomonadati</taxon>
        <taxon>Candidatus Hydrogenedentota</taxon>
        <taxon>Candidatus Abyssobacteria</taxon>
    </lineage>
</organism>
<dbReference type="InterPro" id="IPR011257">
    <property type="entry name" value="DNA_glycosylase"/>
</dbReference>
<feature type="binding site" evidence="1">
    <location>
        <position position="19"/>
    </location>
    <ligand>
        <name>Zn(2+)</name>
        <dbReference type="ChEBI" id="CHEBI:29105"/>
    </ligand>
</feature>
<dbReference type="PANTHER" id="PTHR30037:SF4">
    <property type="entry name" value="DNA-3-METHYLADENINE GLYCOSYLASE I"/>
    <property type="match status" value="1"/>
</dbReference>
<sequence>MPKIRCSWTKDDPLAIQYHDEEFGVPLERDDDLFERLSLEIFQAGLSWRLILHKREALRRAFANFSIKKVAAFTEKDILRLLNDKGIIRNRLKITATIENAKRVQKIISEYGSFAAYLKQVNGSPEEMNRELKRKFSFMGPKISESFLQSIGKTPPWHEPNCWRYRGES</sequence>
<dbReference type="Gene3D" id="1.10.340.30">
    <property type="entry name" value="Hypothetical protein, domain 2"/>
    <property type="match status" value="1"/>
</dbReference>
<dbReference type="Pfam" id="PF03352">
    <property type="entry name" value="Adenine_glyco"/>
    <property type="match status" value="1"/>
</dbReference>
<dbReference type="GO" id="GO:0046872">
    <property type="term" value="F:metal ion binding"/>
    <property type="evidence" value="ECO:0007669"/>
    <property type="project" value="UniProtKB-KW"/>
</dbReference>
<dbReference type="AlphaFoldDB" id="A0A3A4NGC8"/>
<keyword evidence="1" id="KW-0479">Metal-binding</keyword>
<evidence type="ECO:0000256" key="1">
    <source>
        <dbReference type="PIRSR" id="PIRSR605019-1"/>
    </source>
</evidence>
<gene>
    <name evidence="2" type="ORF">C4520_14700</name>
</gene>
<dbReference type="EMBL" id="QZKU01000103">
    <property type="protein sequence ID" value="RJP18302.1"/>
    <property type="molecule type" value="Genomic_DNA"/>
</dbReference>
<dbReference type="PANTHER" id="PTHR30037">
    <property type="entry name" value="DNA-3-METHYLADENINE GLYCOSYLASE 1"/>
    <property type="match status" value="1"/>
</dbReference>